<dbReference type="RefSeq" id="WP_097060076.1">
    <property type="nucleotide sequence ID" value="NZ_BMLC01000001.1"/>
</dbReference>
<evidence type="ECO:0000256" key="7">
    <source>
        <dbReference type="PIRNR" id="PIRNR002744"/>
    </source>
</evidence>
<feature type="transmembrane region" description="Helical" evidence="8">
    <location>
        <begin position="171"/>
        <end position="190"/>
    </location>
</feature>
<dbReference type="EMBL" id="OCST01000002">
    <property type="protein sequence ID" value="SOE59342.1"/>
    <property type="molecule type" value="Genomic_DNA"/>
</dbReference>
<sequence length="489" mass="51866">MSTSTSSHTPAKGLVESRSIDWVPLNERHGRPWTLFPLWFMSNANVTTLTTGMLGAALGATFGASLLAIVLGVAVGTVFTAFHSAQGPQLGLPQMIQSRAQFGYRGVILICAIVVFSLVGFNMFNQMLAAEILTTSTGLDAGGGWYILISGIAVLLAIFGYSWIHRTQTWLTGLFLLTFGVFTVVAPFVVPLPADALSLANINWVAFLVQFGGAAAYALGWAPYVSDYSRYLPPQTSPARALGFTYGGVFVGAVWLMALGAFIAAGFVGAAPLQGVRDAADAFLPGSGIWLLVAALPGLISVITINIYAASLELITIVDSVRPIRPTRTVRVVACLVIAAAAVIGSLLSTGDFLSNFGSFLVILLYVLVPWTAINLIDYYFVRRGQYAVSEIFKQDGVYGSWGWRGLAAYGIGIIAMIPFVVTVWFTGPVAAALGGADIALFIGLAASAIAYLLFSHSLDTARERAVAAQDRIETGHEAVAFGRLTTTR</sequence>
<evidence type="ECO:0000256" key="5">
    <source>
        <dbReference type="ARBA" id="ARBA00022989"/>
    </source>
</evidence>
<dbReference type="InterPro" id="IPR001248">
    <property type="entry name" value="Pur-cyt_permease"/>
</dbReference>
<dbReference type="GO" id="GO:0022857">
    <property type="term" value="F:transmembrane transporter activity"/>
    <property type="evidence" value="ECO:0007669"/>
    <property type="project" value="InterPro"/>
</dbReference>
<accession>A0A2C8Z6E4</accession>
<evidence type="ECO:0000256" key="3">
    <source>
        <dbReference type="ARBA" id="ARBA00022448"/>
    </source>
</evidence>
<keyword evidence="4 8" id="KW-0812">Transmembrane</keyword>
<feature type="transmembrane region" description="Helical" evidence="8">
    <location>
        <begin position="402"/>
        <end position="426"/>
    </location>
</feature>
<keyword evidence="6 7" id="KW-0472">Membrane</keyword>
<gene>
    <name evidence="9" type="ORF">SAMN06296378_0925</name>
</gene>
<feature type="transmembrane region" description="Helical" evidence="8">
    <location>
        <begin position="102"/>
        <end position="124"/>
    </location>
</feature>
<comment type="similarity">
    <text evidence="2 7">Belongs to the purine-cytosine permease (2.A.39) family.</text>
</comment>
<dbReference type="OrthoDB" id="9809167at2"/>
<dbReference type="CDD" id="cd11484">
    <property type="entry name" value="SLC-NCS1sbd_CobB-like"/>
    <property type="match status" value="1"/>
</dbReference>
<dbReference type="AlphaFoldDB" id="A0A2C8Z6E4"/>
<feature type="transmembrane region" description="Helical" evidence="8">
    <location>
        <begin position="360"/>
        <end position="381"/>
    </location>
</feature>
<proteinExistence type="inferred from homology"/>
<dbReference type="PANTHER" id="PTHR31806:SF1">
    <property type="entry name" value="PURINE-CYTOSINE PERMEASE FCY2-RELATED"/>
    <property type="match status" value="1"/>
</dbReference>
<evidence type="ECO:0000256" key="2">
    <source>
        <dbReference type="ARBA" id="ARBA00008974"/>
    </source>
</evidence>
<dbReference type="Gene3D" id="1.10.4160.10">
    <property type="entry name" value="Hydantoin permease"/>
    <property type="match status" value="1"/>
</dbReference>
<dbReference type="Pfam" id="PF02133">
    <property type="entry name" value="Transp_cyt_pur"/>
    <property type="match status" value="1"/>
</dbReference>
<evidence type="ECO:0000313" key="9">
    <source>
        <dbReference type="EMBL" id="SOE59342.1"/>
    </source>
</evidence>
<dbReference type="PANTHER" id="PTHR31806">
    <property type="entry name" value="PURINE-CYTOSINE PERMEASE FCY2-RELATED"/>
    <property type="match status" value="1"/>
</dbReference>
<feature type="transmembrane region" description="Helical" evidence="8">
    <location>
        <begin position="144"/>
        <end position="164"/>
    </location>
</feature>
<evidence type="ECO:0000256" key="1">
    <source>
        <dbReference type="ARBA" id="ARBA00004141"/>
    </source>
</evidence>
<evidence type="ECO:0000256" key="8">
    <source>
        <dbReference type="SAM" id="Phobius"/>
    </source>
</evidence>
<dbReference type="InterPro" id="IPR026030">
    <property type="entry name" value="Pur-cyt_permease_Fcy2/21/22"/>
</dbReference>
<organism evidence="9 10">
    <name type="scientific">Salinibacterium xinjiangense</name>
    <dbReference type="NCBI Taxonomy" id="386302"/>
    <lineage>
        <taxon>Bacteria</taxon>
        <taxon>Bacillati</taxon>
        <taxon>Actinomycetota</taxon>
        <taxon>Actinomycetes</taxon>
        <taxon>Micrococcales</taxon>
        <taxon>Microbacteriaceae</taxon>
        <taxon>Salinibacterium</taxon>
    </lineage>
</organism>
<feature type="transmembrane region" description="Helical" evidence="8">
    <location>
        <begin position="288"/>
        <end position="309"/>
    </location>
</feature>
<dbReference type="PIRSF" id="PIRSF002744">
    <property type="entry name" value="Pur-cyt_permease"/>
    <property type="match status" value="1"/>
</dbReference>
<evidence type="ECO:0000256" key="4">
    <source>
        <dbReference type="ARBA" id="ARBA00022692"/>
    </source>
</evidence>
<evidence type="ECO:0000313" key="10">
    <source>
        <dbReference type="Proteomes" id="UP000219440"/>
    </source>
</evidence>
<feature type="transmembrane region" description="Helical" evidence="8">
    <location>
        <begin position="202"/>
        <end position="222"/>
    </location>
</feature>
<protein>
    <submittedName>
        <fullName evidence="9">Purine-cytosine permease</fullName>
    </submittedName>
</protein>
<feature type="transmembrane region" description="Helical" evidence="8">
    <location>
        <begin position="432"/>
        <end position="455"/>
    </location>
</feature>
<feature type="transmembrane region" description="Helical" evidence="8">
    <location>
        <begin position="56"/>
        <end position="82"/>
    </location>
</feature>
<feature type="transmembrane region" description="Helical" evidence="8">
    <location>
        <begin position="243"/>
        <end position="268"/>
    </location>
</feature>
<keyword evidence="10" id="KW-1185">Reference proteome</keyword>
<feature type="transmembrane region" description="Helical" evidence="8">
    <location>
        <begin position="330"/>
        <end position="348"/>
    </location>
</feature>
<name>A0A2C8Z6E4_9MICO</name>
<dbReference type="GO" id="GO:0005886">
    <property type="term" value="C:plasma membrane"/>
    <property type="evidence" value="ECO:0007669"/>
    <property type="project" value="TreeGrafter"/>
</dbReference>
<keyword evidence="5 8" id="KW-1133">Transmembrane helix</keyword>
<evidence type="ECO:0000256" key="6">
    <source>
        <dbReference type="ARBA" id="ARBA00023136"/>
    </source>
</evidence>
<dbReference type="Proteomes" id="UP000219440">
    <property type="component" value="Unassembled WGS sequence"/>
</dbReference>
<reference evidence="9 10" key="1">
    <citation type="submission" date="2017-09" db="EMBL/GenBank/DDBJ databases">
        <authorList>
            <person name="Ehlers B."/>
            <person name="Leendertz F.H."/>
        </authorList>
    </citation>
    <scope>NUCLEOTIDE SEQUENCE [LARGE SCALE GENOMIC DNA]</scope>
    <source>
        <strain evidence="9 10">CGMCC 1.05381</strain>
    </source>
</reference>
<comment type="subcellular location">
    <subcellularLocation>
        <location evidence="1">Membrane</location>
        <topology evidence="1">Multi-pass membrane protein</topology>
    </subcellularLocation>
</comment>
<keyword evidence="3 7" id="KW-0813">Transport</keyword>